<evidence type="ECO:0000256" key="6">
    <source>
        <dbReference type="ARBA" id="ARBA00022989"/>
    </source>
</evidence>
<dbReference type="InterPro" id="IPR046956">
    <property type="entry name" value="RLP23-like"/>
</dbReference>
<dbReference type="PANTHER" id="PTHR48061">
    <property type="entry name" value="LEUCINE-RICH REPEAT RECEPTOR PROTEIN KINASE EMS1-LIKE-RELATED"/>
    <property type="match status" value="1"/>
</dbReference>
<evidence type="ECO:0000256" key="4">
    <source>
        <dbReference type="ARBA" id="ARBA00022729"/>
    </source>
</evidence>
<comment type="caution">
    <text evidence="11">The sequence shown here is derived from an EMBL/GenBank/DDBJ whole genome shotgun (WGS) entry which is preliminary data.</text>
</comment>
<dbReference type="OrthoDB" id="1394818at2759"/>
<keyword evidence="8" id="KW-0325">Glycoprotein</keyword>
<dbReference type="Pfam" id="PF08263">
    <property type="entry name" value="LRRNT_2"/>
    <property type="match status" value="1"/>
</dbReference>
<feature type="signal peptide" evidence="9">
    <location>
        <begin position="1"/>
        <end position="20"/>
    </location>
</feature>
<keyword evidence="7" id="KW-0472">Membrane</keyword>
<reference evidence="11" key="1">
    <citation type="journal article" date="2023" name="Plant J.">
        <title>The genome of the king protea, Protea cynaroides.</title>
        <authorList>
            <person name="Chang J."/>
            <person name="Duong T.A."/>
            <person name="Schoeman C."/>
            <person name="Ma X."/>
            <person name="Roodt D."/>
            <person name="Barker N."/>
            <person name="Li Z."/>
            <person name="Van de Peer Y."/>
            <person name="Mizrachi E."/>
        </authorList>
    </citation>
    <scope>NUCLEOTIDE SEQUENCE</scope>
    <source>
        <tissue evidence="11">Young leaves</tissue>
    </source>
</reference>
<dbReference type="InterPro" id="IPR032675">
    <property type="entry name" value="LRR_dom_sf"/>
</dbReference>
<dbReference type="EMBL" id="JAMYWD010000001">
    <property type="protein sequence ID" value="KAJ4981276.1"/>
    <property type="molecule type" value="Genomic_DNA"/>
</dbReference>
<evidence type="ECO:0000259" key="10">
    <source>
        <dbReference type="Pfam" id="PF08263"/>
    </source>
</evidence>
<evidence type="ECO:0000256" key="7">
    <source>
        <dbReference type="ARBA" id="ARBA00023136"/>
    </source>
</evidence>
<protein>
    <recommendedName>
        <fullName evidence="10">Leucine-rich repeat-containing N-terminal plant-type domain-containing protein</fullName>
    </recommendedName>
</protein>
<keyword evidence="3" id="KW-0812">Transmembrane</keyword>
<dbReference type="Gene3D" id="3.80.10.10">
    <property type="entry name" value="Ribonuclease Inhibitor"/>
    <property type="match status" value="1"/>
</dbReference>
<evidence type="ECO:0000256" key="9">
    <source>
        <dbReference type="SAM" id="SignalP"/>
    </source>
</evidence>
<sequence>MRIPEFSWLLLLYSVSILFAIDDVLVCGICLEDQSLSWNKSTDCCGWKGVTCDGDSGQVTSLNLSNEYISRGIDNSRSSLYNLRDLRSLNLFENYFDDSSMPIRSGLVELVNWTNLNLSNGFLRPSSH</sequence>
<keyword evidence="5" id="KW-0677">Repeat</keyword>
<comment type="subcellular location">
    <subcellularLocation>
        <location evidence="1">Membrane</location>
        <topology evidence="1">Single-pass type I membrane protein</topology>
    </subcellularLocation>
</comment>
<keyword evidence="4 9" id="KW-0732">Signal</keyword>
<evidence type="ECO:0000256" key="1">
    <source>
        <dbReference type="ARBA" id="ARBA00004479"/>
    </source>
</evidence>
<dbReference type="PANTHER" id="PTHR48061:SF2">
    <property type="entry name" value="RECEPTOR LIKE PROTEIN 30-LIKE"/>
    <property type="match status" value="1"/>
</dbReference>
<dbReference type="SUPFAM" id="SSF52058">
    <property type="entry name" value="L domain-like"/>
    <property type="match status" value="1"/>
</dbReference>
<gene>
    <name evidence="11" type="ORF">NE237_032113</name>
</gene>
<evidence type="ECO:0000313" key="12">
    <source>
        <dbReference type="Proteomes" id="UP001141806"/>
    </source>
</evidence>
<dbReference type="AlphaFoldDB" id="A0A9Q0L3R6"/>
<feature type="domain" description="Leucine-rich repeat-containing N-terminal plant-type" evidence="10">
    <location>
        <begin position="35"/>
        <end position="53"/>
    </location>
</feature>
<dbReference type="GO" id="GO:0016020">
    <property type="term" value="C:membrane"/>
    <property type="evidence" value="ECO:0007669"/>
    <property type="project" value="UniProtKB-SubCell"/>
</dbReference>
<keyword evidence="2" id="KW-0433">Leucine-rich repeat</keyword>
<feature type="chain" id="PRO_5040355580" description="Leucine-rich repeat-containing N-terminal plant-type domain-containing protein" evidence="9">
    <location>
        <begin position="21"/>
        <end position="128"/>
    </location>
</feature>
<evidence type="ECO:0000313" key="11">
    <source>
        <dbReference type="EMBL" id="KAJ4981276.1"/>
    </source>
</evidence>
<name>A0A9Q0L3R6_9MAGN</name>
<dbReference type="Proteomes" id="UP001141806">
    <property type="component" value="Unassembled WGS sequence"/>
</dbReference>
<keyword evidence="12" id="KW-1185">Reference proteome</keyword>
<keyword evidence="6" id="KW-1133">Transmembrane helix</keyword>
<organism evidence="11 12">
    <name type="scientific">Protea cynaroides</name>
    <dbReference type="NCBI Taxonomy" id="273540"/>
    <lineage>
        <taxon>Eukaryota</taxon>
        <taxon>Viridiplantae</taxon>
        <taxon>Streptophyta</taxon>
        <taxon>Embryophyta</taxon>
        <taxon>Tracheophyta</taxon>
        <taxon>Spermatophyta</taxon>
        <taxon>Magnoliopsida</taxon>
        <taxon>Proteales</taxon>
        <taxon>Proteaceae</taxon>
        <taxon>Protea</taxon>
    </lineage>
</organism>
<evidence type="ECO:0000256" key="8">
    <source>
        <dbReference type="ARBA" id="ARBA00023180"/>
    </source>
</evidence>
<evidence type="ECO:0000256" key="2">
    <source>
        <dbReference type="ARBA" id="ARBA00022614"/>
    </source>
</evidence>
<dbReference type="InterPro" id="IPR013210">
    <property type="entry name" value="LRR_N_plant-typ"/>
</dbReference>
<proteinExistence type="predicted"/>
<evidence type="ECO:0000256" key="3">
    <source>
        <dbReference type="ARBA" id="ARBA00022692"/>
    </source>
</evidence>
<accession>A0A9Q0L3R6</accession>
<evidence type="ECO:0000256" key="5">
    <source>
        <dbReference type="ARBA" id="ARBA00022737"/>
    </source>
</evidence>